<dbReference type="GO" id="GO:0042128">
    <property type="term" value="P:nitrate assimilation"/>
    <property type="evidence" value="ECO:0007669"/>
    <property type="project" value="UniProtKB-KW"/>
</dbReference>
<dbReference type="AlphaFoldDB" id="A0A918CD66"/>
<proteinExistence type="predicted"/>
<dbReference type="InterPro" id="IPR017941">
    <property type="entry name" value="Rieske_2Fe-2S"/>
</dbReference>
<evidence type="ECO:0000256" key="2">
    <source>
        <dbReference type="ARBA" id="ARBA00022723"/>
    </source>
</evidence>
<dbReference type="RefSeq" id="WP_189091772.1">
    <property type="nucleotide sequence ID" value="NZ_BMQL01000023.1"/>
</dbReference>
<dbReference type="Pfam" id="PF13806">
    <property type="entry name" value="Rieske_2"/>
    <property type="match status" value="1"/>
</dbReference>
<reference evidence="8" key="1">
    <citation type="journal article" date="2014" name="Int. J. Syst. Evol. Microbiol.">
        <title>Complete genome sequence of Corynebacterium casei LMG S-19264T (=DSM 44701T), isolated from a smear-ripened cheese.</title>
        <authorList>
            <consortium name="US DOE Joint Genome Institute (JGI-PGF)"/>
            <person name="Walter F."/>
            <person name="Albersmeier A."/>
            <person name="Kalinowski J."/>
            <person name="Ruckert C."/>
        </authorList>
    </citation>
    <scope>NUCLEOTIDE SEQUENCE</scope>
    <source>
        <strain evidence="8">JCM 31311</strain>
    </source>
</reference>
<dbReference type="EMBL" id="BMQL01000023">
    <property type="protein sequence ID" value="GGR19245.1"/>
    <property type="molecule type" value="Genomic_DNA"/>
</dbReference>
<dbReference type="CDD" id="cd03529">
    <property type="entry name" value="Rieske_NirD"/>
    <property type="match status" value="1"/>
</dbReference>
<keyword evidence="9" id="KW-1185">Reference proteome</keyword>
<dbReference type="Gene3D" id="2.102.10.10">
    <property type="entry name" value="Rieske [2Fe-2S] iron-sulphur domain"/>
    <property type="match status" value="1"/>
</dbReference>
<evidence type="ECO:0000256" key="1">
    <source>
        <dbReference type="ARBA" id="ARBA00022714"/>
    </source>
</evidence>
<organism evidence="8 9">
    <name type="scientific">Deinococcus ruber</name>
    <dbReference type="NCBI Taxonomy" id="1848197"/>
    <lineage>
        <taxon>Bacteria</taxon>
        <taxon>Thermotogati</taxon>
        <taxon>Deinococcota</taxon>
        <taxon>Deinococci</taxon>
        <taxon>Deinococcales</taxon>
        <taxon>Deinococcaceae</taxon>
        <taxon>Deinococcus</taxon>
    </lineage>
</organism>
<protein>
    <submittedName>
        <fullName evidence="8">Nitrite reductase small subunit</fullName>
    </submittedName>
</protein>
<keyword evidence="1" id="KW-0001">2Fe-2S</keyword>
<dbReference type="PANTHER" id="PTHR40562">
    <property type="match status" value="1"/>
</dbReference>
<keyword evidence="6" id="KW-0534">Nitrate assimilation</keyword>
<dbReference type="NCBIfam" id="TIGR02378">
    <property type="entry name" value="nirD_assim_sml"/>
    <property type="match status" value="1"/>
</dbReference>
<keyword evidence="4" id="KW-0408">Iron</keyword>
<dbReference type="InterPro" id="IPR017881">
    <property type="entry name" value="NirD"/>
</dbReference>
<dbReference type="PROSITE" id="PS51300">
    <property type="entry name" value="NIRD"/>
    <property type="match status" value="1"/>
</dbReference>
<keyword evidence="3" id="KW-0560">Oxidoreductase</keyword>
<evidence type="ECO:0000256" key="5">
    <source>
        <dbReference type="ARBA" id="ARBA00023014"/>
    </source>
</evidence>
<gene>
    <name evidence="8" type="primary">nirD-2</name>
    <name evidence="8" type="ORF">GCM10008957_34690</name>
</gene>
<dbReference type="GO" id="GO:0046872">
    <property type="term" value="F:metal ion binding"/>
    <property type="evidence" value="ECO:0007669"/>
    <property type="project" value="UniProtKB-KW"/>
</dbReference>
<keyword evidence="2" id="KW-0479">Metal-binding</keyword>
<dbReference type="SUPFAM" id="SSF50022">
    <property type="entry name" value="ISP domain"/>
    <property type="match status" value="1"/>
</dbReference>
<accession>A0A918CD66</accession>
<evidence type="ECO:0000259" key="7">
    <source>
        <dbReference type="PROSITE" id="PS51296"/>
    </source>
</evidence>
<evidence type="ECO:0000313" key="8">
    <source>
        <dbReference type="EMBL" id="GGR19245.1"/>
    </source>
</evidence>
<dbReference type="GO" id="GO:0051537">
    <property type="term" value="F:2 iron, 2 sulfur cluster binding"/>
    <property type="evidence" value="ECO:0007669"/>
    <property type="project" value="UniProtKB-KW"/>
</dbReference>
<sequence>MTQQSTSHVASPLADLSWTPICRLSELLPGSGVCALVGGQQIAVFSVAERLFAVSNFDPFTRANVLSRGLTGSYTVHGQERYKVASPLLKHAFDLETGQCLSHLDVQLTTYAVRTEDGRIFIGDAWTGSAD</sequence>
<dbReference type="InterPro" id="IPR036922">
    <property type="entry name" value="Rieske_2Fe-2S_sf"/>
</dbReference>
<reference evidence="8" key="2">
    <citation type="submission" date="2020-09" db="EMBL/GenBank/DDBJ databases">
        <authorList>
            <person name="Sun Q."/>
            <person name="Ohkuma M."/>
        </authorList>
    </citation>
    <scope>NUCLEOTIDE SEQUENCE</scope>
    <source>
        <strain evidence="8">JCM 31311</strain>
    </source>
</reference>
<evidence type="ECO:0000256" key="6">
    <source>
        <dbReference type="ARBA" id="ARBA00023063"/>
    </source>
</evidence>
<keyword evidence="5" id="KW-0411">Iron-sulfur</keyword>
<dbReference type="PROSITE" id="PS51296">
    <property type="entry name" value="RIESKE"/>
    <property type="match status" value="1"/>
</dbReference>
<comment type="caution">
    <text evidence="8">The sequence shown here is derived from an EMBL/GenBank/DDBJ whole genome shotgun (WGS) entry which is preliminary data.</text>
</comment>
<dbReference type="GO" id="GO:0008942">
    <property type="term" value="F:nitrite reductase [NAD(P)H] activity"/>
    <property type="evidence" value="ECO:0007669"/>
    <property type="project" value="InterPro"/>
</dbReference>
<dbReference type="PANTHER" id="PTHR40562:SF1">
    <property type="entry name" value="NITRITE REDUCTASE (NADH) SMALL SUBUNIT"/>
    <property type="match status" value="1"/>
</dbReference>
<evidence type="ECO:0000256" key="3">
    <source>
        <dbReference type="ARBA" id="ARBA00023002"/>
    </source>
</evidence>
<name>A0A918CD66_9DEIO</name>
<feature type="domain" description="Rieske" evidence="7">
    <location>
        <begin position="19"/>
        <end position="122"/>
    </location>
</feature>
<evidence type="ECO:0000256" key="4">
    <source>
        <dbReference type="ARBA" id="ARBA00023004"/>
    </source>
</evidence>
<dbReference type="Proteomes" id="UP000603865">
    <property type="component" value="Unassembled WGS sequence"/>
</dbReference>
<dbReference type="InterPro" id="IPR012748">
    <property type="entry name" value="Rieske-like_NirD"/>
</dbReference>
<evidence type="ECO:0000313" key="9">
    <source>
        <dbReference type="Proteomes" id="UP000603865"/>
    </source>
</evidence>